<dbReference type="InterPro" id="IPR004017">
    <property type="entry name" value="Cys_rich_dom"/>
</dbReference>
<dbReference type="AlphaFoldDB" id="A0A8J6N0X5"/>
<name>A0A8J6N0X5_9DELT</name>
<reference evidence="3 4" key="1">
    <citation type="submission" date="2020-08" db="EMBL/GenBank/DDBJ databases">
        <title>Bridging the membrane lipid divide: bacteria of the FCB group superphylum have the potential to synthesize archaeal ether lipids.</title>
        <authorList>
            <person name="Villanueva L."/>
            <person name="Von Meijenfeldt F.A.B."/>
            <person name="Westbye A.B."/>
            <person name="Yadav S."/>
            <person name="Hopmans E.C."/>
            <person name="Dutilh B.E."/>
            <person name="Sinninghe Damste J.S."/>
        </authorList>
    </citation>
    <scope>NUCLEOTIDE SEQUENCE [LARGE SCALE GENOMIC DNA]</scope>
    <source>
        <strain evidence="3">NIOZ-UU27</strain>
    </source>
</reference>
<dbReference type="EMBL" id="JACNJD010000260">
    <property type="protein sequence ID" value="MBC8178166.1"/>
    <property type="molecule type" value="Genomic_DNA"/>
</dbReference>
<evidence type="ECO:0000313" key="3">
    <source>
        <dbReference type="EMBL" id="MBC8178166.1"/>
    </source>
</evidence>
<dbReference type="PANTHER" id="PTHR42947">
    <property type="entry name" value="COB--COM HETERODISULFIDE REDUCTASE SUBUNIT B 1"/>
    <property type="match status" value="1"/>
</dbReference>
<feature type="domain" description="Cysteine-rich" evidence="2">
    <location>
        <begin position="4"/>
        <end position="85"/>
    </location>
</feature>
<dbReference type="Proteomes" id="UP000650524">
    <property type="component" value="Unassembled WGS sequence"/>
</dbReference>
<dbReference type="PANTHER" id="PTHR42947:SF1">
    <property type="entry name" value="COB--COM HETERODISULFIDE REDUCTASE SUBUNIT B 1"/>
    <property type="match status" value="1"/>
</dbReference>
<sequence length="283" mass="31644">MKYGFFPGCTFKGAAGYKESTEAVSQILQTELVEIEDWNCCGATSYWSLEDLPALILPARVMALAEKHNFKEVVNVCNACYSTLRKAQDKLAEDERLMEQVNEALAEETLSYTGSTKIRHYMEVVVNDLDPEEIKKHIKVNLKHLTIAPYYGCQLNRPWGDIDDLQHPVMMDRLIETLGASVATNYSAKTVCCGASHMMPYEKNCLPQIRRIVSDAHAKGAQAISTLCPLCQFNVDAPQSALDLPDIPVLYFTQLMGLAFGLEEKDLQLKKLLVPFKMAVWGG</sequence>
<organism evidence="3 4">
    <name type="scientific">Candidatus Desulfacyla euxinica</name>
    <dbReference type="NCBI Taxonomy" id="2841693"/>
    <lineage>
        <taxon>Bacteria</taxon>
        <taxon>Deltaproteobacteria</taxon>
        <taxon>Candidatus Desulfacyla</taxon>
    </lineage>
</organism>
<evidence type="ECO:0000313" key="4">
    <source>
        <dbReference type="Proteomes" id="UP000650524"/>
    </source>
</evidence>
<dbReference type="Gene3D" id="1.20.1050.140">
    <property type="match status" value="1"/>
</dbReference>
<dbReference type="Pfam" id="PF02754">
    <property type="entry name" value="CCG"/>
    <property type="match status" value="2"/>
</dbReference>
<comment type="caution">
    <text evidence="3">The sequence shown here is derived from an EMBL/GenBank/DDBJ whole genome shotgun (WGS) entry which is preliminary data.</text>
</comment>
<protein>
    <submittedName>
        <fullName evidence="3">CoB--CoM heterodisulfide reductase iron-sulfur subunit B family protein</fullName>
    </submittedName>
</protein>
<feature type="domain" description="Cysteine-rich" evidence="2">
    <location>
        <begin position="149"/>
        <end position="235"/>
    </location>
</feature>
<keyword evidence="1" id="KW-0560">Oxidoreductase</keyword>
<evidence type="ECO:0000259" key="2">
    <source>
        <dbReference type="Pfam" id="PF02754"/>
    </source>
</evidence>
<accession>A0A8J6N0X5</accession>
<proteinExistence type="predicted"/>
<dbReference type="GO" id="GO:0016491">
    <property type="term" value="F:oxidoreductase activity"/>
    <property type="evidence" value="ECO:0007669"/>
    <property type="project" value="UniProtKB-KW"/>
</dbReference>
<gene>
    <name evidence="3" type="ORF">H8E19_12235</name>
</gene>
<dbReference type="InterPro" id="IPR051278">
    <property type="entry name" value="HdrB/HdrD_reductase"/>
</dbReference>
<evidence type="ECO:0000256" key="1">
    <source>
        <dbReference type="ARBA" id="ARBA00023002"/>
    </source>
</evidence>